<organism evidence="3 4">
    <name type="scientific">Devosia ginsengisoli</name>
    <dbReference type="NCBI Taxonomy" id="400770"/>
    <lineage>
        <taxon>Bacteria</taxon>
        <taxon>Pseudomonadati</taxon>
        <taxon>Pseudomonadota</taxon>
        <taxon>Alphaproteobacteria</taxon>
        <taxon>Hyphomicrobiales</taxon>
        <taxon>Devosiaceae</taxon>
        <taxon>Devosia</taxon>
    </lineage>
</organism>
<reference evidence="3 4" key="1">
    <citation type="submission" date="2019-07" db="EMBL/GenBank/DDBJ databases">
        <title>Full genome sequence of Devosia sp. Gsoil 520.</title>
        <authorList>
            <person name="Im W.-T."/>
        </authorList>
    </citation>
    <scope>NUCLEOTIDE SEQUENCE [LARGE SCALE GENOMIC DNA]</scope>
    <source>
        <strain evidence="3 4">Gsoil 520</strain>
    </source>
</reference>
<dbReference type="Proteomes" id="UP000315364">
    <property type="component" value="Chromosome"/>
</dbReference>
<evidence type="ECO:0000256" key="1">
    <source>
        <dbReference type="ARBA" id="ARBA00023027"/>
    </source>
</evidence>
<evidence type="ECO:0000313" key="3">
    <source>
        <dbReference type="EMBL" id="QDZ10596.1"/>
    </source>
</evidence>
<dbReference type="SUPFAM" id="SSF51735">
    <property type="entry name" value="NAD(P)-binding Rossmann-fold domains"/>
    <property type="match status" value="1"/>
</dbReference>
<dbReference type="PRINTS" id="PR01713">
    <property type="entry name" value="NUCEPIMERASE"/>
</dbReference>
<dbReference type="InterPro" id="IPR001509">
    <property type="entry name" value="Epimerase_deHydtase"/>
</dbReference>
<keyword evidence="1" id="KW-0520">NAD</keyword>
<dbReference type="RefSeq" id="WP_146289383.1">
    <property type="nucleotide sequence ID" value="NZ_CP042304.1"/>
</dbReference>
<feature type="domain" description="NAD-dependent epimerase/dehydratase" evidence="2">
    <location>
        <begin position="3"/>
        <end position="231"/>
    </location>
</feature>
<dbReference type="Gene3D" id="3.40.50.720">
    <property type="entry name" value="NAD(P)-binding Rossmann-like Domain"/>
    <property type="match status" value="1"/>
</dbReference>
<proteinExistence type="predicted"/>
<accession>A0A5B8LR75</accession>
<dbReference type="Pfam" id="PF01370">
    <property type="entry name" value="Epimerase"/>
    <property type="match status" value="1"/>
</dbReference>
<dbReference type="OrthoDB" id="9801785at2"/>
<evidence type="ECO:0000313" key="4">
    <source>
        <dbReference type="Proteomes" id="UP000315364"/>
    </source>
</evidence>
<gene>
    <name evidence="3" type="ORF">FPZ08_07430</name>
</gene>
<sequence length="333" mass="35757">MKIFVTGTAGFIGFHLARHLLAAGHKVTGYDGVTNYYDPTLKRARLALLAREPAFTAIEGMLEDAAGLAAALARSEAEIVVHLAAQAGVRYSLEAPQSYVQSNVVGTGNLLEAMRAAPPRHFLFASTSSVYGGNTKLPFAETDRADGPVSLYAATKKAGEAMVHSYAHLFGIASTCLRFFTVYGPWGRPDMAPIKFATAILEGRPIDVYGHGRMRRDFTYIDDLVAAIDRLKDVVPEQGRPVAHDSLSAVAPFRVVNIAGGKQTELMDFIGAIEGALGQKAQLNMLPMQPGDVVATQSDTALLRELVGQLPETPVAAGVAGFVDWFRDYYGRA</sequence>
<dbReference type="AlphaFoldDB" id="A0A5B8LR75"/>
<keyword evidence="4" id="KW-1185">Reference proteome</keyword>
<dbReference type="PANTHER" id="PTHR43574">
    <property type="entry name" value="EPIMERASE-RELATED"/>
    <property type="match status" value="1"/>
</dbReference>
<evidence type="ECO:0000259" key="2">
    <source>
        <dbReference type="Pfam" id="PF01370"/>
    </source>
</evidence>
<name>A0A5B8LR75_9HYPH</name>
<dbReference type="InterPro" id="IPR036291">
    <property type="entry name" value="NAD(P)-bd_dom_sf"/>
</dbReference>
<protein>
    <submittedName>
        <fullName evidence="3">NAD-dependent epimerase/dehydratase family protein</fullName>
    </submittedName>
</protein>
<dbReference type="EMBL" id="CP042304">
    <property type="protein sequence ID" value="QDZ10596.1"/>
    <property type="molecule type" value="Genomic_DNA"/>
</dbReference>
<dbReference type="KEGG" id="dea:FPZ08_07430"/>